<gene>
    <name evidence="1" type="ORF">BDA96_09G220800</name>
</gene>
<reference evidence="1" key="2">
    <citation type="submission" date="2020-10" db="EMBL/GenBank/DDBJ databases">
        <authorList>
            <person name="Cooper E.A."/>
            <person name="Brenton Z.W."/>
            <person name="Flinn B.S."/>
            <person name="Jenkins J."/>
            <person name="Shu S."/>
            <person name="Flowers D."/>
            <person name="Luo F."/>
            <person name="Wang Y."/>
            <person name="Xia P."/>
            <person name="Barry K."/>
            <person name="Daum C."/>
            <person name="Lipzen A."/>
            <person name="Yoshinaga Y."/>
            <person name="Schmutz J."/>
            <person name="Saski C."/>
            <person name="Vermerris W."/>
            <person name="Kresovich S."/>
        </authorList>
    </citation>
    <scope>NUCLEOTIDE SEQUENCE</scope>
</reference>
<evidence type="ECO:0000313" key="2">
    <source>
        <dbReference type="Proteomes" id="UP000807115"/>
    </source>
</evidence>
<reference evidence="1" key="1">
    <citation type="journal article" date="2019" name="BMC Genomics">
        <title>A new reference genome for Sorghum bicolor reveals high levels of sequence similarity between sweet and grain genotypes: implications for the genetics of sugar metabolism.</title>
        <authorList>
            <person name="Cooper E.A."/>
            <person name="Brenton Z.W."/>
            <person name="Flinn B.S."/>
            <person name="Jenkins J."/>
            <person name="Shu S."/>
            <person name="Flowers D."/>
            <person name="Luo F."/>
            <person name="Wang Y."/>
            <person name="Xia P."/>
            <person name="Barry K."/>
            <person name="Daum C."/>
            <person name="Lipzen A."/>
            <person name="Yoshinaga Y."/>
            <person name="Schmutz J."/>
            <person name="Saski C."/>
            <person name="Vermerris W."/>
            <person name="Kresovich S."/>
        </authorList>
    </citation>
    <scope>NUCLEOTIDE SEQUENCE</scope>
</reference>
<dbReference type="EMBL" id="CM027688">
    <property type="protein sequence ID" value="KAG0518940.1"/>
    <property type="molecule type" value="Genomic_DNA"/>
</dbReference>
<protein>
    <submittedName>
        <fullName evidence="1">Uncharacterized protein</fullName>
    </submittedName>
</protein>
<dbReference type="AlphaFoldDB" id="A0A921QEN6"/>
<evidence type="ECO:0000313" key="1">
    <source>
        <dbReference type="EMBL" id="KAG0518940.1"/>
    </source>
</evidence>
<organism evidence="1 2">
    <name type="scientific">Sorghum bicolor</name>
    <name type="common">Sorghum</name>
    <name type="synonym">Sorghum vulgare</name>
    <dbReference type="NCBI Taxonomy" id="4558"/>
    <lineage>
        <taxon>Eukaryota</taxon>
        <taxon>Viridiplantae</taxon>
        <taxon>Streptophyta</taxon>
        <taxon>Embryophyta</taxon>
        <taxon>Tracheophyta</taxon>
        <taxon>Spermatophyta</taxon>
        <taxon>Magnoliopsida</taxon>
        <taxon>Liliopsida</taxon>
        <taxon>Poales</taxon>
        <taxon>Poaceae</taxon>
        <taxon>PACMAD clade</taxon>
        <taxon>Panicoideae</taxon>
        <taxon>Andropogonodae</taxon>
        <taxon>Andropogoneae</taxon>
        <taxon>Sorghinae</taxon>
        <taxon>Sorghum</taxon>
    </lineage>
</organism>
<sequence>MNTQTLLLCIPVEQLQNLVLLTCDFKSQLRFYFASPNSLYICATQLLSGVR</sequence>
<comment type="caution">
    <text evidence="1">The sequence shown here is derived from an EMBL/GenBank/DDBJ whole genome shotgun (WGS) entry which is preliminary data.</text>
</comment>
<accession>A0A921QEN6</accession>
<dbReference type="Proteomes" id="UP000807115">
    <property type="component" value="Chromosome 9"/>
</dbReference>
<proteinExistence type="predicted"/>
<name>A0A921QEN6_SORBI</name>